<keyword evidence="1" id="KW-0472">Membrane</keyword>
<name>A0A5B9WDX4_9BACT</name>
<feature type="transmembrane region" description="Helical" evidence="1">
    <location>
        <begin position="12"/>
        <end position="33"/>
    </location>
</feature>
<dbReference type="KEGG" id="agv:OJF2_72690"/>
<accession>A0A5B9WDX4</accession>
<reference evidence="2 3" key="1">
    <citation type="submission" date="2019-08" db="EMBL/GenBank/DDBJ databases">
        <title>Deep-cultivation of Planctomycetes and their phenomic and genomic characterization uncovers novel biology.</title>
        <authorList>
            <person name="Wiegand S."/>
            <person name="Jogler M."/>
            <person name="Boedeker C."/>
            <person name="Pinto D."/>
            <person name="Vollmers J."/>
            <person name="Rivas-Marin E."/>
            <person name="Kohn T."/>
            <person name="Peeters S.H."/>
            <person name="Heuer A."/>
            <person name="Rast P."/>
            <person name="Oberbeckmann S."/>
            <person name="Bunk B."/>
            <person name="Jeske O."/>
            <person name="Meyerdierks A."/>
            <person name="Storesund J.E."/>
            <person name="Kallscheuer N."/>
            <person name="Luecker S."/>
            <person name="Lage O.M."/>
            <person name="Pohl T."/>
            <person name="Merkel B.J."/>
            <person name="Hornburger P."/>
            <person name="Mueller R.-W."/>
            <person name="Bruemmer F."/>
            <person name="Labrenz M."/>
            <person name="Spormann A.M."/>
            <person name="Op den Camp H."/>
            <person name="Overmann J."/>
            <person name="Amann R."/>
            <person name="Jetten M.S.M."/>
            <person name="Mascher T."/>
            <person name="Medema M.H."/>
            <person name="Devos D.P."/>
            <person name="Kaster A.-K."/>
            <person name="Ovreas L."/>
            <person name="Rohde M."/>
            <person name="Galperin M.Y."/>
            <person name="Jogler C."/>
        </authorList>
    </citation>
    <scope>NUCLEOTIDE SEQUENCE [LARGE SCALE GENOMIC DNA]</scope>
    <source>
        <strain evidence="2 3">OJF2</strain>
    </source>
</reference>
<evidence type="ECO:0000313" key="3">
    <source>
        <dbReference type="Proteomes" id="UP000324233"/>
    </source>
</evidence>
<sequence>MKIALILLELINGYKTYASVILAVVSGLGMILSKDYGGGIAQIFQALLVVFGGTTVVSMRHAVAKVEARQAA</sequence>
<protein>
    <submittedName>
        <fullName evidence="2">Uncharacterized protein</fullName>
    </submittedName>
</protein>
<keyword evidence="3" id="KW-1185">Reference proteome</keyword>
<dbReference type="OrthoDB" id="9920955at2"/>
<evidence type="ECO:0000313" key="2">
    <source>
        <dbReference type="EMBL" id="QEH38663.1"/>
    </source>
</evidence>
<keyword evidence="1" id="KW-1133">Transmembrane helix</keyword>
<dbReference type="RefSeq" id="WP_148598083.1">
    <property type="nucleotide sequence ID" value="NZ_CP042997.1"/>
</dbReference>
<dbReference type="Proteomes" id="UP000324233">
    <property type="component" value="Chromosome"/>
</dbReference>
<keyword evidence="1" id="KW-0812">Transmembrane</keyword>
<dbReference type="EMBL" id="CP042997">
    <property type="protein sequence ID" value="QEH38663.1"/>
    <property type="molecule type" value="Genomic_DNA"/>
</dbReference>
<evidence type="ECO:0000256" key="1">
    <source>
        <dbReference type="SAM" id="Phobius"/>
    </source>
</evidence>
<gene>
    <name evidence="2" type="ORF">OJF2_72690</name>
</gene>
<dbReference type="AlphaFoldDB" id="A0A5B9WDX4"/>
<feature type="transmembrane region" description="Helical" evidence="1">
    <location>
        <begin position="39"/>
        <end position="59"/>
    </location>
</feature>
<organism evidence="2 3">
    <name type="scientific">Aquisphaera giovannonii</name>
    <dbReference type="NCBI Taxonomy" id="406548"/>
    <lineage>
        <taxon>Bacteria</taxon>
        <taxon>Pseudomonadati</taxon>
        <taxon>Planctomycetota</taxon>
        <taxon>Planctomycetia</taxon>
        <taxon>Isosphaerales</taxon>
        <taxon>Isosphaeraceae</taxon>
        <taxon>Aquisphaera</taxon>
    </lineage>
</organism>
<proteinExistence type="predicted"/>